<sequence length="124" mass="14388">MAHPAFSKFNEEETSQIYQMSALLLLPRQIQAQLCIQRESDRPVILQDIYNQVNKIKKDKLKGRRPIDPLIDTLKEENFVWSSARDAEGHITSLFLTHLLAFHPPPFHKTPSLLSSCHSYELYL</sequence>
<dbReference type="EMBL" id="AVOT02050666">
    <property type="protein sequence ID" value="MBW0545704.1"/>
    <property type="molecule type" value="Genomic_DNA"/>
</dbReference>
<evidence type="ECO:0000313" key="2">
    <source>
        <dbReference type="Proteomes" id="UP000765509"/>
    </source>
</evidence>
<dbReference type="OrthoDB" id="2507671at2759"/>
<accession>A0A9Q3FV92</accession>
<dbReference type="Proteomes" id="UP000765509">
    <property type="component" value="Unassembled WGS sequence"/>
</dbReference>
<keyword evidence="2" id="KW-1185">Reference proteome</keyword>
<protein>
    <submittedName>
        <fullName evidence="1">Uncharacterized protein</fullName>
    </submittedName>
</protein>
<reference evidence="1" key="1">
    <citation type="submission" date="2021-03" db="EMBL/GenBank/DDBJ databases">
        <title>Draft genome sequence of rust myrtle Austropuccinia psidii MF-1, a brazilian biotype.</title>
        <authorList>
            <person name="Quecine M.C."/>
            <person name="Pachon D.M.R."/>
            <person name="Bonatelli M.L."/>
            <person name="Correr F.H."/>
            <person name="Franceschini L.M."/>
            <person name="Leite T.F."/>
            <person name="Margarido G.R.A."/>
            <person name="Almeida C.A."/>
            <person name="Ferrarezi J.A."/>
            <person name="Labate C.A."/>
        </authorList>
    </citation>
    <scope>NUCLEOTIDE SEQUENCE</scope>
    <source>
        <strain evidence="1">MF-1</strain>
    </source>
</reference>
<evidence type="ECO:0000313" key="1">
    <source>
        <dbReference type="EMBL" id="MBW0545704.1"/>
    </source>
</evidence>
<name>A0A9Q3FV92_9BASI</name>
<organism evidence="1 2">
    <name type="scientific">Austropuccinia psidii MF-1</name>
    <dbReference type="NCBI Taxonomy" id="1389203"/>
    <lineage>
        <taxon>Eukaryota</taxon>
        <taxon>Fungi</taxon>
        <taxon>Dikarya</taxon>
        <taxon>Basidiomycota</taxon>
        <taxon>Pucciniomycotina</taxon>
        <taxon>Pucciniomycetes</taxon>
        <taxon>Pucciniales</taxon>
        <taxon>Sphaerophragmiaceae</taxon>
        <taxon>Austropuccinia</taxon>
    </lineage>
</organism>
<comment type="caution">
    <text evidence="1">The sequence shown here is derived from an EMBL/GenBank/DDBJ whole genome shotgun (WGS) entry which is preliminary data.</text>
</comment>
<gene>
    <name evidence="1" type="ORF">O181_085419</name>
</gene>
<proteinExistence type="predicted"/>
<dbReference type="AlphaFoldDB" id="A0A9Q3FV92"/>